<dbReference type="EMBL" id="JBFOLJ010000040">
    <property type="protein sequence ID" value="KAL2457437.1"/>
    <property type="molecule type" value="Genomic_DNA"/>
</dbReference>
<dbReference type="EMBL" id="JBFOLJ010000025">
    <property type="protein sequence ID" value="KAL2458952.1"/>
    <property type="molecule type" value="Genomic_DNA"/>
</dbReference>
<evidence type="ECO:0000313" key="2">
    <source>
        <dbReference type="EMBL" id="KAL2458952.1"/>
    </source>
</evidence>
<sequence length="123" mass="14051">MQNAMTNRPRINHHKRNHIIVSIFGANRVSSSSRGTEIQYQSCSTNPFVKAVFTLSKLKEEHANSAPFSLQIQHVEDTCNDQQRETKQPRIRRALETESVKLRAYFKINNSSGTGFEDITMKA</sequence>
<name>A0ABD1P0N4_9LAMI</name>
<proteinExistence type="predicted"/>
<dbReference type="Proteomes" id="UP001604277">
    <property type="component" value="Unassembled WGS sequence"/>
</dbReference>
<dbReference type="AlphaFoldDB" id="A0ABD1P0N4"/>
<organism evidence="1 3">
    <name type="scientific">Forsythia ovata</name>
    <dbReference type="NCBI Taxonomy" id="205694"/>
    <lineage>
        <taxon>Eukaryota</taxon>
        <taxon>Viridiplantae</taxon>
        <taxon>Streptophyta</taxon>
        <taxon>Embryophyta</taxon>
        <taxon>Tracheophyta</taxon>
        <taxon>Spermatophyta</taxon>
        <taxon>Magnoliopsida</taxon>
        <taxon>eudicotyledons</taxon>
        <taxon>Gunneridae</taxon>
        <taxon>Pentapetalae</taxon>
        <taxon>asterids</taxon>
        <taxon>lamiids</taxon>
        <taxon>Lamiales</taxon>
        <taxon>Oleaceae</taxon>
        <taxon>Forsythieae</taxon>
        <taxon>Forsythia</taxon>
    </lineage>
</organism>
<accession>A0ABD1P0N4</accession>
<protein>
    <submittedName>
        <fullName evidence="1">Uncharacterized protein</fullName>
    </submittedName>
</protein>
<evidence type="ECO:0000313" key="3">
    <source>
        <dbReference type="Proteomes" id="UP001604277"/>
    </source>
</evidence>
<reference evidence="1" key="1">
    <citation type="submission" date="2024-07" db="EMBL/GenBank/DDBJ databases">
        <title>Two chromosome-level genome assemblies of Korean endemic species Abeliophyllum distichum and Forsythia ovata (Oleaceae).</title>
        <authorList>
            <person name="Mun J.H."/>
        </authorList>
    </citation>
    <scope>NUCLEOTIDE SEQUENCE</scope>
    <source>
        <strain evidence="1">KNKB202402200001</strain>
        <tissue evidence="1">Leaf</tissue>
    </source>
</reference>
<comment type="caution">
    <text evidence="1">The sequence shown here is derived from an EMBL/GenBank/DDBJ whole genome shotgun (WGS) entry which is preliminary data.</text>
</comment>
<reference evidence="3" key="2">
    <citation type="submission" date="2024-07" db="EMBL/GenBank/DDBJ databases">
        <title>Two chromosome-level genome assemblies of Korean endemic species Abeliophyllum distichum and Forsythia ovata (Oleaceae).</title>
        <authorList>
            <person name="Jang H."/>
        </authorList>
    </citation>
    <scope>NUCLEOTIDE SEQUENCE [LARGE SCALE GENOMIC DNA]</scope>
</reference>
<keyword evidence="3" id="KW-1185">Reference proteome</keyword>
<evidence type="ECO:0000313" key="1">
    <source>
        <dbReference type="EMBL" id="KAL2457437.1"/>
    </source>
</evidence>
<gene>
    <name evidence="2" type="ORF">Fot_55238</name>
    <name evidence="1" type="ORF">Fot_56251</name>
</gene>